<evidence type="ECO:0000256" key="4">
    <source>
        <dbReference type="ARBA" id="ARBA00022840"/>
    </source>
</evidence>
<dbReference type="CDD" id="cd14014">
    <property type="entry name" value="STKc_PknB_like"/>
    <property type="match status" value="1"/>
</dbReference>
<dbReference type="PANTHER" id="PTHR43289:SF6">
    <property type="entry name" value="SERINE_THREONINE-PROTEIN KINASE NEKL-3"/>
    <property type="match status" value="1"/>
</dbReference>
<feature type="compositionally biased region" description="Polar residues" evidence="5">
    <location>
        <begin position="834"/>
        <end position="852"/>
    </location>
</feature>
<dbReference type="GO" id="GO:0016301">
    <property type="term" value="F:kinase activity"/>
    <property type="evidence" value="ECO:0007669"/>
    <property type="project" value="UniProtKB-KW"/>
</dbReference>
<dbReference type="Proteomes" id="UP001370348">
    <property type="component" value="Chromosome"/>
</dbReference>
<dbReference type="InterPro" id="IPR011990">
    <property type="entry name" value="TPR-like_helical_dom_sf"/>
</dbReference>
<accession>A0ABZ2MCN7</accession>
<sequence length="858" mass="94594">MAAVYGGTHRNGLEVAIKILHDGLASRHDVGRFRREARLANAIRHPGVVRFTDDDVTEDGSIFMVMDLLEGHTVQERAKHSGRKLPLTEVVFIAHRLLDVLKATHAQGIAHRDIKPGNLFITRMGDLRVLDFGIACFFEDFGAASTTRSGRAMGTPAFMAPEQALGHIHAIDGRTDIWAVGATMFSLLSGRFVHEADCASEVLVRAGSERARRIREVAPGLPRRIGEVIDRALAFDKTKRWPDAGAMEDALLRACEPLLGAPLAKLAFSAPDHEPHTDIREATTQGAAPKRRIPRKAEPWRSWSTPTPAASFEMSAARLPRKRVARWLAVAATAFAVGCAGFAFSRLAAATALVMSSQKVWLDGNIEQARARAEDALAADSGSAGAHLALLRAGPVWPNGIDRAHFFAAQEERKQLTDAERRYLQALAPAMSVPPDFRLSAERLEALHRADPDDLGIRVALAVGWMRVRRLDEAKALLQPLADAPDARGIVLASLGLVQAMRDDVDAARTMYRRCVSTFPAASSCTGRFAELELLEGHCAEAERVAHQHMEAHPRDPNARLFLAYALAARGAPAGEVRATLEQWADLRGGGEESLHRLRAHFKMALYEGRLDEASGIHERLARIIEKLDSAEDRFVHAMDGMLLNAEVGRASEAEKMISAYSHERHGLRHHSYRGDDVLYLHAYATRLGVLPWERWVQLRDEHLTHHQARDDLADGVQRNWLDAYAIPVTTAAGAREALDVLPGYLPLLPRTSRWFQHDAVLGTVFWKGGRPHDAMLHFERAAASCVHLDGPIQYVHMLLNFGAMLEERGDVVRACAMYRRVLERFPVTSGSRSAMQADSRASTVCPTNTSGDEGRLR</sequence>
<keyword evidence="1" id="KW-0808">Transferase</keyword>
<keyword evidence="3 8" id="KW-0418">Kinase</keyword>
<reference evidence="8 9" key="1">
    <citation type="submission" date="2021-12" db="EMBL/GenBank/DDBJ databases">
        <title>Discovery of the Pendulisporaceae a myxobacterial family with distinct sporulation behavior and unique specialized metabolism.</title>
        <authorList>
            <person name="Garcia R."/>
            <person name="Popoff A."/>
            <person name="Bader C.D."/>
            <person name="Loehr J."/>
            <person name="Walesch S."/>
            <person name="Walt C."/>
            <person name="Boldt J."/>
            <person name="Bunk B."/>
            <person name="Haeckl F.J.F.P.J."/>
            <person name="Gunesch A.P."/>
            <person name="Birkelbach J."/>
            <person name="Nuebel U."/>
            <person name="Pietschmann T."/>
            <person name="Bach T."/>
            <person name="Mueller R."/>
        </authorList>
    </citation>
    <scope>NUCLEOTIDE SEQUENCE [LARGE SCALE GENOMIC DNA]</scope>
    <source>
        <strain evidence="8 9">MSr11954</strain>
    </source>
</reference>
<evidence type="ECO:0000313" key="8">
    <source>
        <dbReference type="EMBL" id="WXB20294.1"/>
    </source>
</evidence>
<proteinExistence type="predicted"/>
<dbReference type="PROSITE" id="PS50011">
    <property type="entry name" value="PROTEIN_KINASE_DOM"/>
    <property type="match status" value="1"/>
</dbReference>
<evidence type="ECO:0000256" key="1">
    <source>
        <dbReference type="ARBA" id="ARBA00022679"/>
    </source>
</evidence>
<evidence type="ECO:0000256" key="2">
    <source>
        <dbReference type="ARBA" id="ARBA00022741"/>
    </source>
</evidence>
<feature type="region of interest" description="Disordered" evidence="5">
    <location>
        <begin position="283"/>
        <end position="305"/>
    </location>
</feature>
<dbReference type="Gene3D" id="1.10.510.10">
    <property type="entry name" value="Transferase(Phosphotransferase) domain 1"/>
    <property type="match status" value="1"/>
</dbReference>
<dbReference type="Gene3D" id="1.25.40.10">
    <property type="entry name" value="Tetratricopeptide repeat domain"/>
    <property type="match status" value="2"/>
</dbReference>
<dbReference type="InterPro" id="IPR011009">
    <property type="entry name" value="Kinase-like_dom_sf"/>
</dbReference>
<keyword evidence="9" id="KW-1185">Reference proteome</keyword>
<dbReference type="InterPro" id="IPR000719">
    <property type="entry name" value="Prot_kinase_dom"/>
</dbReference>
<protein>
    <submittedName>
        <fullName evidence="8">Protein kinase</fullName>
    </submittedName>
</protein>
<dbReference type="InterPro" id="IPR019734">
    <property type="entry name" value="TPR_rpt"/>
</dbReference>
<keyword evidence="4" id="KW-0067">ATP-binding</keyword>
<keyword evidence="6" id="KW-0472">Membrane</keyword>
<dbReference type="Pfam" id="PF00069">
    <property type="entry name" value="Pkinase"/>
    <property type="match status" value="1"/>
</dbReference>
<keyword evidence="6" id="KW-0812">Transmembrane</keyword>
<evidence type="ECO:0000313" key="9">
    <source>
        <dbReference type="Proteomes" id="UP001370348"/>
    </source>
</evidence>
<feature type="region of interest" description="Disordered" evidence="5">
    <location>
        <begin position="834"/>
        <end position="858"/>
    </location>
</feature>
<dbReference type="PANTHER" id="PTHR43289">
    <property type="entry name" value="MITOGEN-ACTIVATED PROTEIN KINASE KINASE KINASE 20-RELATED"/>
    <property type="match status" value="1"/>
</dbReference>
<dbReference type="EMBL" id="CP089984">
    <property type="protein sequence ID" value="WXB20294.1"/>
    <property type="molecule type" value="Genomic_DNA"/>
</dbReference>
<dbReference type="SMART" id="SM00220">
    <property type="entry name" value="S_TKc"/>
    <property type="match status" value="1"/>
</dbReference>
<feature type="domain" description="Protein kinase" evidence="7">
    <location>
        <begin position="1"/>
        <end position="252"/>
    </location>
</feature>
<organism evidence="8 9">
    <name type="scientific">Pendulispora albinea</name>
    <dbReference type="NCBI Taxonomy" id="2741071"/>
    <lineage>
        <taxon>Bacteria</taxon>
        <taxon>Pseudomonadati</taxon>
        <taxon>Myxococcota</taxon>
        <taxon>Myxococcia</taxon>
        <taxon>Myxococcales</taxon>
        <taxon>Sorangiineae</taxon>
        <taxon>Pendulisporaceae</taxon>
        <taxon>Pendulispora</taxon>
    </lineage>
</organism>
<evidence type="ECO:0000256" key="3">
    <source>
        <dbReference type="ARBA" id="ARBA00022777"/>
    </source>
</evidence>
<dbReference type="Pfam" id="PF13174">
    <property type="entry name" value="TPR_6"/>
    <property type="match status" value="1"/>
</dbReference>
<name>A0ABZ2MCN7_9BACT</name>
<keyword evidence="6" id="KW-1133">Transmembrane helix</keyword>
<evidence type="ECO:0000259" key="7">
    <source>
        <dbReference type="PROSITE" id="PS50011"/>
    </source>
</evidence>
<feature type="transmembrane region" description="Helical" evidence="6">
    <location>
        <begin position="324"/>
        <end position="344"/>
    </location>
</feature>
<dbReference type="SUPFAM" id="SSF56112">
    <property type="entry name" value="Protein kinase-like (PK-like)"/>
    <property type="match status" value="1"/>
</dbReference>
<gene>
    <name evidence="8" type="ORF">LZC94_36540</name>
</gene>
<dbReference type="PROSITE" id="PS00108">
    <property type="entry name" value="PROTEIN_KINASE_ST"/>
    <property type="match status" value="1"/>
</dbReference>
<evidence type="ECO:0000256" key="6">
    <source>
        <dbReference type="SAM" id="Phobius"/>
    </source>
</evidence>
<keyword evidence="2" id="KW-0547">Nucleotide-binding</keyword>
<dbReference type="InterPro" id="IPR008271">
    <property type="entry name" value="Ser/Thr_kinase_AS"/>
</dbReference>
<dbReference type="SUPFAM" id="SSF48452">
    <property type="entry name" value="TPR-like"/>
    <property type="match status" value="2"/>
</dbReference>
<evidence type="ECO:0000256" key="5">
    <source>
        <dbReference type="SAM" id="MobiDB-lite"/>
    </source>
</evidence>
<dbReference type="Gene3D" id="3.30.200.20">
    <property type="entry name" value="Phosphorylase Kinase, domain 1"/>
    <property type="match status" value="1"/>
</dbReference>